<evidence type="ECO:0000313" key="2">
    <source>
        <dbReference type="Proteomes" id="UP001497512"/>
    </source>
</evidence>
<proteinExistence type="predicted"/>
<dbReference type="Proteomes" id="UP001497512">
    <property type="component" value="Chromosome 13"/>
</dbReference>
<dbReference type="Gene3D" id="2.60.120.560">
    <property type="entry name" value="Exo-inulinase, domain 1"/>
    <property type="match status" value="1"/>
</dbReference>
<reference evidence="1" key="1">
    <citation type="submission" date="2024-02" db="EMBL/GenBank/DDBJ databases">
        <authorList>
            <consortium name="ELIXIR-Norway"/>
            <consortium name="Elixir Norway"/>
        </authorList>
    </citation>
    <scope>NUCLEOTIDE SEQUENCE</scope>
</reference>
<sequence length="137" mass="15457">MDHETVIGDIESRIGHGRKAAYSKGEYMGLVPHEEAAKFCHNNQELGGVMLQHQRLDTIIFDYPDVSIDGVVTNEANNMNDQFNCSQGESAHRGVFGPFGLLVLTTANFKEQTIVFFYISHSRNGQWITRVCNHETR</sequence>
<name>A0ABP0TMJ0_9BRYO</name>
<protein>
    <submittedName>
        <fullName evidence="1">Uncharacterized protein</fullName>
    </submittedName>
</protein>
<evidence type="ECO:0000313" key="1">
    <source>
        <dbReference type="EMBL" id="CAK9200444.1"/>
    </source>
</evidence>
<organism evidence="1 2">
    <name type="scientific">Sphagnum troendelagicum</name>
    <dbReference type="NCBI Taxonomy" id="128251"/>
    <lineage>
        <taxon>Eukaryota</taxon>
        <taxon>Viridiplantae</taxon>
        <taxon>Streptophyta</taxon>
        <taxon>Embryophyta</taxon>
        <taxon>Bryophyta</taxon>
        <taxon>Sphagnophytina</taxon>
        <taxon>Sphagnopsida</taxon>
        <taxon>Sphagnales</taxon>
        <taxon>Sphagnaceae</taxon>
        <taxon>Sphagnum</taxon>
    </lineage>
</organism>
<keyword evidence="2" id="KW-1185">Reference proteome</keyword>
<dbReference type="EMBL" id="OZ019905">
    <property type="protein sequence ID" value="CAK9200444.1"/>
    <property type="molecule type" value="Genomic_DNA"/>
</dbReference>
<accession>A0ABP0TMJ0</accession>
<gene>
    <name evidence="1" type="ORF">CSSPTR1EN2_LOCUS5410</name>
</gene>